<accession>A0A0C3F2Y7</accession>
<feature type="region of interest" description="Disordered" evidence="1">
    <location>
        <begin position="116"/>
        <end position="135"/>
    </location>
</feature>
<reference evidence="3" key="2">
    <citation type="submission" date="2015-01" db="EMBL/GenBank/DDBJ databases">
        <title>Evolutionary Origins and Diversification of the Mycorrhizal Mutualists.</title>
        <authorList>
            <consortium name="DOE Joint Genome Institute"/>
            <consortium name="Mycorrhizal Genomics Consortium"/>
            <person name="Kohler A."/>
            <person name="Kuo A."/>
            <person name="Nagy L.G."/>
            <person name="Floudas D."/>
            <person name="Copeland A."/>
            <person name="Barry K.W."/>
            <person name="Cichocki N."/>
            <person name="Veneault-Fourrey C."/>
            <person name="LaButti K."/>
            <person name="Lindquist E.A."/>
            <person name="Lipzen A."/>
            <person name="Lundell T."/>
            <person name="Morin E."/>
            <person name="Murat C."/>
            <person name="Riley R."/>
            <person name="Ohm R."/>
            <person name="Sun H."/>
            <person name="Tunlid A."/>
            <person name="Henrissat B."/>
            <person name="Grigoriev I.V."/>
            <person name="Hibbett D.S."/>
            <person name="Martin F."/>
        </authorList>
    </citation>
    <scope>NUCLEOTIDE SEQUENCE [LARGE SCALE GENOMIC DNA]</scope>
    <source>
        <strain evidence="3">F 1598</strain>
    </source>
</reference>
<evidence type="ECO:0000256" key="1">
    <source>
        <dbReference type="SAM" id="MobiDB-lite"/>
    </source>
</evidence>
<feature type="compositionally biased region" description="Basic residues" evidence="1">
    <location>
        <begin position="151"/>
        <end position="161"/>
    </location>
</feature>
<feature type="compositionally biased region" description="Acidic residues" evidence="1">
    <location>
        <begin position="124"/>
        <end position="135"/>
    </location>
</feature>
<feature type="compositionally biased region" description="Acidic residues" evidence="1">
    <location>
        <begin position="168"/>
        <end position="180"/>
    </location>
</feature>
<reference evidence="2 3" key="1">
    <citation type="submission" date="2014-04" db="EMBL/GenBank/DDBJ databases">
        <authorList>
            <consortium name="DOE Joint Genome Institute"/>
            <person name="Kuo A."/>
            <person name="Tarkka M."/>
            <person name="Buscot F."/>
            <person name="Kohler A."/>
            <person name="Nagy L.G."/>
            <person name="Floudas D."/>
            <person name="Copeland A."/>
            <person name="Barry K.W."/>
            <person name="Cichocki N."/>
            <person name="Veneault-Fourrey C."/>
            <person name="LaButti K."/>
            <person name="Lindquist E.A."/>
            <person name="Lipzen A."/>
            <person name="Lundell T."/>
            <person name="Morin E."/>
            <person name="Murat C."/>
            <person name="Sun H."/>
            <person name="Tunlid A."/>
            <person name="Henrissat B."/>
            <person name="Grigoriev I.V."/>
            <person name="Hibbett D.S."/>
            <person name="Martin F."/>
            <person name="Nordberg H.P."/>
            <person name="Cantor M.N."/>
            <person name="Hua S.X."/>
        </authorList>
    </citation>
    <scope>NUCLEOTIDE SEQUENCE [LARGE SCALE GENOMIC DNA]</scope>
    <source>
        <strain evidence="2 3">F 1598</strain>
    </source>
</reference>
<dbReference type="HOGENOM" id="CLU_1200239_0_0_1"/>
<dbReference type="EMBL" id="KN833063">
    <property type="protein sequence ID" value="KIM74296.1"/>
    <property type="molecule type" value="Genomic_DNA"/>
</dbReference>
<evidence type="ECO:0000313" key="2">
    <source>
        <dbReference type="EMBL" id="KIM74296.1"/>
    </source>
</evidence>
<feature type="region of interest" description="Disordered" evidence="1">
    <location>
        <begin position="147"/>
        <end position="231"/>
    </location>
</feature>
<protein>
    <submittedName>
        <fullName evidence="2">Uncharacterized protein</fullName>
    </submittedName>
</protein>
<dbReference type="Proteomes" id="UP000054166">
    <property type="component" value="Unassembled WGS sequence"/>
</dbReference>
<proteinExistence type="predicted"/>
<keyword evidence="3" id="KW-1185">Reference proteome</keyword>
<organism evidence="2 3">
    <name type="scientific">Piloderma croceum (strain F 1598)</name>
    <dbReference type="NCBI Taxonomy" id="765440"/>
    <lineage>
        <taxon>Eukaryota</taxon>
        <taxon>Fungi</taxon>
        <taxon>Dikarya</taxon>
        <taxon>Basidiomycota</taxon>
        <taxon>Agaricomycotina</taxon>
        <taxon>Agaricomycetes</taxon>
        <taxon>Agaricomycetidae</taxon>
        <taxon>Atheliales</taxon>
        <taxon>Atheliaceae</taxon>
        <taxon>Piloderma</taxon>
    </lineage>
</organism>
<name>A0A0C3F2Y7_PILCF</name>
<dbReference type="InParanoid" id="A0A0C3F2Y7"/>
<dbReference type="AlphaFoldDB" id="A0A0C3F2Y7"/>
<gene>
    <name evidence="2" type="ORF">PILCRDRAFT_801265</name>
</gene>
<evidence type="ECO:0000313" key="3">
    <source>
        <dbReference type="Proteomes" id="UP000054166"/>
    </source>
</evidence>
<feature type="region of interest" description="Disordered" evidence="1">
    <location>
        <begin position="59"/>
        <end position="89"/>
    </location>
</feature>
<feature type="compositionally biased region" description="Basic residues" evidence="1">
    <location>
        <begin position="184"/>
        <end position="196"/>
    </location>
</feature>
<feature type="compositionally biased region" description="Polar residues" evidence="1">
    <location>
        <begin position="74"/>
        <end position="84"/>
    </location>
</feature>
<sequence length="231" mass="25638">MMHHAICKPDWEIVAIHLVASRNLVFDALCSPVPPSPCTPAVCPTCSIIPCMPDQTIPQKNSQDKYDSDKPLSFPTSETDTPSSKRLVPPLEYDSLDRFLDRPTTLDSLMEFHAYTPENRAETSEEEDNKEIGLEGDLEVLERRKKDARNAKAHVKRAAAKRAREVADEGMAEDGGSEVEEPPRKKKPKKNTKKKQNPLNIFNSDDDDAEEPANASLSKLPAMSTSSPLKA</sequence>